<keyword evidence="2" id="KW-0238">DNA-binding</keyword>
<reference evidence="2 3" key="1">
    <citation type="submission" date="2018-06" db="EMBL/GenBank/DDBJ databases">
        <title>Genomic Encyclopedia of Type Strains, Phase III (KMG-III): the genomes of soil and plant-associated and newly described type strains.</title>
        <authorList>
            <person name="Whitman W."/>
        </authorList>
    </citation>
    <scope>NUCLEOTIDE SEQUENCE [LARGE SCALE GENOMIC DNA]</scope>
    <source>
        <strain evidence="2 3">CGMCC 4.7090</strain>
    </source>
</reference>
<name>A0A327ZHE8_9ACTN</name>
<evidence type="ECO:0000313" key="3">
    <source>
        <dbReference type="Proteomes" id="UP000249341"/>
    </source>
</evidence>
<dbReference type="Proteomes" id="UP000249341">
    <property type="component" value="Unassembled WGS sequence"/>
</dbReference>
<accession>A0A327ZHE8</accession>
<dbReference type="OrthoDB" id="9148135at2"/>
<keyword evidence="3" id="KW-1185">Reference proteome</keyword>
<dbReference type="GO" id="GO:0003677">
    <property type="term" value="F:DNA binding"/>
    <property type="evidence" value="ECO:0007669"/>
    <property type="project" value="UniProtKB-KW"/>
</dbReference>
<dbReference type="Pfam" id="PF06224">
    <property type="entry name" value="AlkZ-like"/>
    <property type="match status" value="1"/>
</dbReference>
<organism evidence="2 3">
    <name type="scientific">Actinoplanes lutulentus</name>
    <dbReference type="NCBI Taxonomy" id="1287878"/>
    <lineage>
        <taxon>Bacteria</taxon>
        <taxon>Bacillati</taxon>
        <taxon>Actinomycetota</taxon>
        <taxon>Actinomycetes</taxon>
        <taxon>Micromonosporales</taxon>
        <taxon>Micromonosporaceae</taxon>
        <taxon>Actinoplanes</taxon>
    </lineage>
</organism>
<dbReference type="PANTHER" id="PTHR38479">
    <property type="entry name" value="LMO0824 PROTEIN"/>
    <property type="match status" value="1"/>
</dbReference>
<evidence type="ECO:0000313" key="2">
    <source>
        <dbReference type="EMBL" id="RAK40154.1"/>
    </source>
</evidence>
<dbReference type="AlphaFoldDB" id="A0A327ZHE8"/>
<feature type="region of interest" description="Disordered" evidence="1">
    <location>
        <begin position="363"/>
        <end position="392"/>
    </location>
</feature>
<comment type="caution">
    <text evidence="2">The sequence shown here is derived from an EMBL/GenBank/DDBJ whole genome shotgun (WGS) entry which is preliminary data.</text>
</comment>
<dbReference type="PANTHER" id="PTHR38479:SF2">
    <property type="entry name" value="WINGED HELIX DNA-BINDING DOMAIN-CONTAINING PROTEIN"/>
    <property type="match status" value="1"/>
</dbReference>
<gene>
    <name evidence="2" type="ORF">B0I29_103183</name>
</gene>
<dbReference type="InterPro" id="IPR009351">
    <property type="entry name" value="AlkZ-like"/>
</dbReference>
<proteinExistence type="predicted"/>
<protein>
    <submittedName>
        <fullName evidence="2">Winged helix DNA-binding protein</fullName>
    </submittedName>
</protein>
<dbReference type="EMBL" id="QLMJ01000003">
    <property type="protein sequence ID" value="RAK40154.1"/>
    <property type="molecule type" value="Genomic_DNA"/>
</dbReference>
<feature type="compositionally biased region" description="Basic and acidic residues" evidence="1">
    <location>
        <begin position="372"/>
        <end position="382"/>
    </location>
</feature>
<sequence>MRALSPRELNRTYLIRQLLTKPEPEPTTPPTTAAAVIAHLVALQGQESDSPYLSLWARIPGFHQDDLTTLLHDRTVVRSALLRGTQHLCTGDDFVWLRPTLQPYLDRFAGRGGRLDGLPQDELIAAAREIMDGKQISRPELTRQLTDRFPGPDPQWLKLVVHLRLALLHPPPAGMWRHRGRVGCVLAEDWLGQPLAAEPAPEKLVLRYLAAFGPASIKDIQVWSGLTRLRGLMAELRDQLRVFKDQNHIDLYDLTEAPLADPDLPAPVVFLPEFDNALLGHADRDRIIHPGDRALVTPGWSIVRPTVLVDGFVAATWSIEGAVLRVAPFRPLSGKDQAAVEAEGERLLAFVAPGEKPEIRWAGEQPGVRWGNRPEKALRAADAKGPLPGGTE</sequence>
<dbReference type="RefSeq" id="WP_111648217.1">
    <property type="nucleotide sequence ID" value="NZ_JACHWI010000009.1"/>
</dbReference>
<evidence type="ECO:0000256" key="1">
    <source>
        <dbReference type="SAM" id="MobiDB-lite"/>
    </source>
</evidence>